<name>A0A9E7SMU7_THEAG</name>
<dbReference type="InterPro" id="IPR036361">
    <property type="entry name" value="SAP_dom_sf"/>
</dbReference>
<evidence type="ECO:0000259" key="1">
    <source>
        <dbReference type="PROSITE" id="PS50800"/>
    </source>
</evidence>
<dbReference type="RefSeq" id="WP_253304030.1">
    <property type="nucleotide sequence ID" value="NZ_CP099582.1"/>
</dbReference>
<dbReference type="SUPFAM" id="SSF68906">
    <property type="entry name" value="SAP domain"/>
    <property type="match status" value="1"/>
</dbReference>
<dbReference type="InterPro" id="IPR003034">
    <property type="entry name" value="SAP_dom"/>
</dbReference>
<accession>A0A9E7SMU7</accession>
<organism evidence="2 3">
    <name type="scientific">Thermococcus aggregans</name>
    <dbReference type="NCBI Taxonomy" id="110163"/>
    <lineage>
        <taxon>Archaea</taxon>
        <taxon>Methanobacteriati</taxon>
        <taxon>Methanobacteriota</taxon>
        <taxon>Thermococci</taxon>
        <taxon>Thermococcales</taxon>
        <taxon>Thermococcaceae</taxon>
        <taxon>Thermococcus</taxon>
    </lineage>
</organism>
<dbReference type="PROSITE" id="PS50800">
    <property type="entry name" value="SAP"/>
    <property type="match status" value="1"/>
</dbReference>
<feature type="domain" description="SAP" evidence="1">
    <location>
        <begin position="12"/>
        <end position="46"/>
    </location>
</feature>
<dbReference type="Gene3D" id="1.10.720.30">
    <property type="entry name" value="SAP domain"/>
    <property type="match status" value="1"/>
</dbReference>
<reference evidence="2" key="1">
    <citation type="journal article" date="1998" name="Int. J. Syst. Bacteriol. 48 Pt">
        <title>Thermococcus guaymasensis sp. nov. and Thermococcus aggregans sp. nov., two novel thermophilic archaea isolated from the Guaymas Basin hydrothermal vent site.</title>
        <authorList>
            <person name="Canganella F."/>
            <person name="Jones W.J."/>
            <person name="Gambacorta A."/>
            <person name="Antranikian G."/>
        </authorList>
    </citation>
    <scope>NUCLEOTIDE SEQUENCE</scope>
    <source>
        <strain evidence="2">TY</strain>
    </source>
</reference>
<dbReference type="AlphaFoldDB" id="A0A9E7SMU7"/>
<evidence type="ECO:0000313" key="2">
    <source>
        <dbReference type="EMBL" id="USS40073.1"/>
    </source>
</evidence>
<sequence length="244" mass="28672">MRNIDLLIDILDTYFYKDQLQQLLEQAGLKKSGTKIELIERLLTESNYDLAYIFSRLTKDELLEILELYFDETLPKSTVKQEVIDRLVEYFEGTQKKDKHIQKEQRKMSKKDEIAFSKVYEILNEFGRVMYKADNEADLEKQLVLYLRSKLPSSLVTPQKAGAKRGGVYVPDIVIGNNLAIEIKYFTQKRSDDWHSAIGQVVRYKVDGEYERIILFILDKADNVPENYKEYEKLLPWLTIVVKK</sequence>
<gene>
    <name evidence="2" type="ORF">NF865_06945</name>
</gene>
<dbReference type="Pfam" id="PF02037">
    <property type="entry name" value="SAP"/>
    <property type="match status" value="1"/>
</dbReference>
<proteinExistence type="predicted"/>
<dbReference type="KEGG" id="tagg:NF865_06945"/>
<keyword evidence="3" id="KW-1185">Reference proteome</keyword>
<reference evidence="2" key="2">
    <citation type="submission" date="2022-06" db="EMBL/GenBank/DDBJ databases">
        <authorList>
            <person name="Park Y.-J."/>
        </authorList>
    </citation>
    <scope>NUCLEOTIDE SEQUENCE</scope>
    <source>
        <strain evidence="2">TY</strain>
    </source>
</reference>
<dbReference type="EMBL" id="CP099582">
    <property type="protein sequence ID" value="USS40073.1"/>
    <property type="molecule type" value="Genomic_DNA"/>
</dbReference>
<dbReference type="Proteomes" id="UP001055732">
    <property type="component" value="Chromosome"/>
</dbReference>
<protein>
    <submittedName>
        <fullName evidence="2">SAP domain-containing protein</fullName>
    </submittedName>
</protein>
<evidence type="ECO:0000313" key="3">
    <source>
        <dbReference type="Proteomes" id="UP001055732"/>
    </source>
</evidence>